<evidence type="ECO:0000259" key="7">
    <source>
        <dbReference type="Pfam" id="PF02525"/>
    </source>
</evidence>
<dbReference type="InterPro" id="IPR023048">
    <property type="entry name" value="NADH:quinone_OxRdtase_FMN_depd"/>
</dbReference>
<dbReference type="HAMAP" id="MF_01216">
    <property type="entry name" value="Azoreductase_type1"/>
    <property type="match status" value="1"/>
</dbReference>
<reference evidence="8 9" key="1">
    <citation type="submission" date="2019-10" db="EMBL/GenBank/DDBJ databases">
        <title>Prolixibacter strains distinguished by the presence of nitrate reductase genes were adept at nitrate-dependent anaerobic corrosion of metallic iron and carbon steel.</title>
        <authorList>
            <person name="Iino T."/>
            <person name="Shono N."/>
            <person name="Ito K."/>
            <person name="Nakamura R."/>
            <person name="Sueoka K."/>
            <person name="Harayama S."/>
            <person name="Ohkuma M."/>
        </authorList>
    </citation>
    <scope>NUCLEOTIDE SEQUENCE [LARGE SCALE GENOMIC DNA]</scope>
    <source>
        <strain evidence="8 9">MIC1-1</strain>
    </source>
</reference>
<dbReference type="Proteomes" id="UP000396862">
    <property type="component" value="Unassembled WGS sequence"/>
</dbReference>
<feature type="domain" description="Flavodoxin-like fold" evidence="7">
    <location>
        <begin position="10"/>
        <end position="203"/>
    </location>
</feature>
<comment type="caution">
    <text evidence="8">The sequence shown here is derived from an EMBL/GenBank/DDBJ whole genome shotgun (WGS) entry which is preliminary data.</text>
</comment>
<dbReference type="EC" id="1.6.5.-" evidence="6"/>
<keyword evidence="3 6" id="KW-0560">Oxidoreductase</keyword>
<proteinExistence type="inferred from homology"/>
<keyword evidence="4 6" id="KW-0520">NAD</keyword>
<evidence type="ECO:0000256" key="2">
    <source>
        <dbReference type="ARBA" id="ARBA00022643"/>
    </source>
</evidence>
<comment type="cofactor">
    <cofactor evidence="6">
        <name>FMN</name>
        <dbReference type="ChEBI" id="CHEBI:58210"/>
    </cofactor>
    <text evidence="6">Binds 1 FMN per subunit.</text>
</comment>
<comment type="catalytic activity">
    <reaction evidence="6">
        <text>2 a quinone + NADH + H(+) = 2 a 1,4-benzosemiquinone + NAD(+)</text>
        <dbReference type="Rhea" id="RHEA:65952"/>
        <dbReference type="ChEBI" id="CHEBI:15378"/>
        <dbReference type="ChEBI" id="CHEBI:57540"/>
        <dbReference type="ChEBI" id="CHEBI:57945"/>
        <dbReference type="ChEBI" id="CHEBI:132124"/>
        <dbReference type="ChEBI" id="CHEBI:134225"/>
    </reaction>
</comment>
<gene>
    <name evidence="8" type="primary">azoR2</name>
    <name evidence="6" type="synonym">azoR</name>
    <name evidence="8" type="ORF">JCM18694_20680</name>
</gene>
<dbReference type="PANTHER" id="PTHR43741:SF7">
    <property type="entry name" value="FMN-DEPENDENT NADH:QUINONE OXIDOREDUCTASE"/>
    <property type="match status" value="1"/>
</dbReference>
<dbReference type="Pfam" id="PF02525">
    <property type="entry name" value="Flavodoxin_2"/>
    <property type="match status" value="1"/>
</dbReference>
<organism evidence="8 9">
    <name type="scientific">Prolixibacter denitrificans</name>
    <dbReference type="NCBI Taxonomy" id="1541063"/>
    <lineage>
        <taxon>Bacteria</taxon>
        <taxon>Pseudomonadati</taxon>
        <taxon>Bacteroidota</taxon>
        <taxon>Bacteroidia</taxon>
        <taxon>Marinilabiliales</taxon>
        <taxon>Prolixibacteraceae</taxon>
        <taxon>Prolixibacter</taxon>
    </lineage>
</organism>
<dbReference type="InterPro" id="IPR050104">
    <property type="entry name" value="FMN-dep_NADH:Q_OxRdtase_AzoR1"/>
</dbReference>
<evidence type="ECO:0000256" key="4">
    <source>
        <dbReference type="ARBA" id="ARBA00023027"/>
    </source>
</evidence>
<comment type="subunit">
    <text evidence="6">Homodimer.</text>
</comment>
<dbReference type="InterPro" id="IPR003680">
    <property type="entry name" value="Flavodoxin_fold"/>
</dbReference>
<dbReference type="EC" id="1.7.1.17" evidence="6"/>
<evidence type="ECO:0000256" key="5">
    <source>
        <dbReference type="ARBA" id="ARBA00048542"/>
    </source>
</evidence>
<evidence type="ECO:0000256" key="6">
    <source>
        <dbReference type="HAMAP-Rule" id="MF_01216"/>
    </source>
</evidence>
<dbReference type="Gene3D" id="3.40.50.360">
    <property type="match status" value="1"/>
</dbReference>
<sequence length="208" mass="23465">MDFKEIKMSKLLYIKANAKADGESRTFRISDSFIKAYKEKYPADEVVELDLYEAGLGFLPKGKINELREAVQQNDRNHPILKFAYEFAEADKYVIAEPIWNLGLPAILKAYIDYVAVGGITFTYTEKGPVGLCHNKKAVNIITRGGDYSSESMETLEMADRYLRNIFGFMGITDFETIATDRLDVITEDTDKLMEGAIQKAEEAALAF</sequence>
<dbReference type="EMBL" id="BLAU01000001">
    <property type="protein sequence ID" value="GET21822.1"/>
    <property type="molecule type" value="Genomic_DNA"/>
</dbReference>
<comment type="function">
    <text evidence="6">Quinone reductase that provides resistance to thiol-specific stress caused by electrophilic quinones.</text>
</comment>
<evidence type="ECO:0000313" key="8">
    <source>
        <dbReference type="EMBL" id="GET21822.1"/>
    </source>
</evidence>
<keyword evidence="9" id="KW-1185">Reference proteome</keyword>
<accession>A0ABQ0ZKD6</accession>
<comment type="function">
    <text evidence="6">Also exhibits azoreductase activity. Catalyzes the reductive cleavage of the azo bond in aromatic azo compounds to the corresponding amines.</text>
</comment>
<evidence type="ECO:0000256" key="1">
    <source>
        <dbReference type="ARBA" id="ARBA00022630"/>
    </source>
</evidence>
<dbReference type="SUPFAM" id="SSF52218">
    <property type="entry name" value="Flavoproteins"/>
    <property type="match status" value="1"/>
</dbReference>
<dbReference type="PANTHER" id="PTHR43741">
    <property type="entry name" value="FMN-DEPENDENT NADH-AZOREDUCTASE 1"/>
    <property type="match status" value="1"/>
</dbReference>
<comment type="similarity">
    <text evidence="6">Belongs to the azoreductase type 1 family.</text>
</comment>
<keyword evidence="2 6" id="KW-0288">FMN</keyword>
<protein>
    <recommendedName>
        <fullName evidence="6">FMN dependent NADH:quinone oxidoreductase</fullName>
        <ecNumber evidence="6">1.6.5.-</ecNumber>
    </recommendedName>
    <alternativeName>
        <fullName evidence="6">Azo-dye reductase</fullName>
    </alternativeName>
    <alternativeName>
        <fullName evidence="6">FMN-dependent NADH-azo compound oxidoreductase</fullName>
    </alternativeName>
    <alternativeName>
        <fullName evidence="6">FMN-dependent NADH-azoreductase</fullName>
        <ecNumber evidence="6">1.7.1.17</ecNumber>
    </alternativeName>
</protein>
<comment type="catalytic activity">
    <reaction evidence="5">
        <text>N,N-dimethyl-1,4-phenylenediamine + anthranilate + 2 NAD(+) = 2-(4-dimethylaminophenyl)diazenylbenzoate + 2 NADH + 2 H(+)</text>
        <dbReference type="Rhea" id="RHEA:55872"/>
        <dbReference type="ChEBI" id="CHEBI:15378"/>
        <dbReference type="ChEBI" id="CHEBI:15783"/>
        <dbReference type="ChEBI" id="CHEBI:16567"/>
        <dbReference type="ChEBI" id="CHEBI:57540"/>
        <dbReference type="ChEBI" id="CHEBI:57945"/>
        <dbReference type="ChEBI" id="CHEBI:71579"/>
        <dbReference type="EC" id="1.7.1.17"/>
    </reaction>
    <physiologicalReaction direction="right-to-left" evidence="5">
        <dbReference type="Rhea" id="RHEA:55874"/>
    </physiologicalReaction>
</comment>
<comment type="caution">
    <text evidence="6">Lacks conserved residue(s) required for the propagation of feature annotation.</text>
</comment>
<name>A0ABQ0ZKD6_9BACT</name>
<feature type="binding site" evidence="6">
    <location>
        <begin position="143"/>
        <end position="146"/>
    </location>
    <ligand>
        <name>FMN</name>
        <dbReference type="ChEBI" id="CHEBI:58210"/>
    </ligand>
</feature>
<keyword evidence="1 6" id="KW-0285">Flavoprotein</keyword>
<evidence type="ECO:0000313" key="9">
    <source>
        <dbReference type="Proteomes" id="UP000396862"/>
    </source>
</evidence>
<dbReference type="InterPro" id="IPR029039">
    <property type="entry name" value="Flavoprotein-like_sf"/>
</dbReference>
<evidence type="ECO:0000256" key="3">
    <source>
        <dbReference type="ARBA" id="ARBA00023002"/>
    </source>
</evidence>